<dbReference type="GO" id="GO:0009904">
    <property type="term" value="P:chloroplast accumulation movement"/>
    <property type="evidence" value="ECO:0007669"/>
    <property type="project" value="TreeGrafter"/>
</dbReference>
<dbReference type="GO" id="GO:0009903">
    <property type="term" value="P:chloroplast avoidance movement"/>
    <property type="evidence" value="ECO:0007669"/>
    <property type="project" value="TreeGrafter"/>
</dbReference>
<dbReference type="EMBL" id="JAMZMK010005730">
    <property type="protein sequence ID" value="KAI7752196.1"/>
    <property type="molecule type" value="Genomic_DNA"/>
</dbReference>
<dbReference type="AlphaFoldDB" id="A0AAD5D513"/>
<evidence type="ECO:0000256" key="1">
    <source>
        <dbReference type="ARBA" id="ARBA00005485"/>
    </source>
</evidence>
<gene>
    <name evidence="5" type="ORF">M8C21_008068</name>
</gene>
<organism evidence="5 6">
    <name type="scientific">Ambrosia artemisiifolia</name>
    <name type="common">Common ragweed</name>
    <dbReference type="NCBI Taxonomy" id="4212"/>
    <lineage>
        <taxon>Eukaryota</taxon>
        <taxon>Viridiplantae</taxon>
        <taxon>Streptophyta</taxon>
        <taxon>Embryophyta</taxon>
        <taxon>Tracheophyta</taxon>
        <taxon>Spermatophyta</taxon>
        <taxon>Magnoliopsida</taxon>
        <taxon>eudicotyledons</taxon>
        <taxon>Gunneridae</taxon>
        <taxon>Pentapetalae</taxon>
        <taxon>asterids</taxon>
        <taxon>campanulids</taxon>
        <taxon>Asterales</taxon>
        <taxon>Asteraceae</taxon>
        <taxon>Asteroideae</taxon>
        <taxon>Heliantheae alliance</taxon>
        <taxon>Heliantheae</taxon>
        <taxon>Ambrosia</taxon>
    </lineage>
</organism>
<reference evidence="5" key="1">
    <citation type="submission" date="2022-06" db="EMBL/GenBank/DDBJ databases">
        <title>Uncovering the hologenomic basis of an extraordinary plant invasion.</title>
        <authorList>
            <person name="Bieker V.C."/>
            <person name="Martin M.D."/>
            <person name="Gilbert T."/>
            <person name="Hodgins K."/>
            <person name="Battlay P."/>
            <person name="Petersen B."/>
            <person name="Wilson J."/>
        </authorList>
    </citation>
    <scope>NUCLEOTIDE SEQUENCE</scope>
    <source>
        <strain evidence="5">AA19_3_7</strain>
        <tissue evidence="5">Leaf</tissue>
    </source>
</reference>
<dbReference type="GO" id="GO:0005829">
    <property type="term" value="C:cytosol"/>
    <property type="evidence" value="ECO:0007669"/>
    <property type="project" value="TreeGrafter"/>
</dbReference>
<name>A0AAD5D513_AMBAR</name>
<keyword evidence="6" id="KW-1185">Reference proteome</keyword>
<protein>
    <recommendedName>
        <fullName evidence="7">WEB family protein</fullName>
    </recommendedName>
</protein>
<evidence type="ECO:0000256" key="3">
    <source>
        <dbReference type="SAM" id="Coils"/>
    </source>
</evidence>
<evidence type="ECO:0000313" key="5">
    <source>
        <dbReference type="EMBL" id="KAI7752196.1"/>
    </source>
</evidence>
<accession>A0AAD5D513</accession>
<comment type="caution">
    <text evidence="5">The sequence shown here is derived from an EMBL/GenBank/DDBJ whole genome shotgun (WGS) entry which is preliminary data.</text>
</comment>
<sequence length="227" mass="25960">MEMEEGLVVRGRVEIDMRRPFKSVKEAVMLFGEKVLAEEVYVGQKLKQTAVIEGENNHEYRTKFGAIAAELESTKQTLEKAKEEETCMAYYLASLKQELEETKSELKQLKSKREQPYYPKQSSPVDKEIEEIKCIENTLKVEVNHPEKEESDDDDDDEYAVFEKKRSVKFASPTSLTKLMVEAPKMQETSPSSHKKKGLKKTIIPSLGGIFSRKKGGRSPRTFKTSK</sequence>
<feature type="region of interest" description="Disordered" evidence="4">
    <location>
        <begin position="181"/>
        <end position="201"/>
    </location>
</feature>
<dbReference type="Proteomes" id="UP001206925">
    <property type="component" value="Unassembled WGS sequence"/>
</dbReference>
<feature type="region of interest" description="Disordered" evidence="4">
    <location>
        <begin position="208"/>
        <end position="227"/>
    </location>
</feature>
<evidence type="ECO:0008006" key="7">
    <source>
        <dbReference type="Google" id="ProtNLM"/>
    </source>
</evidence>
<keyword evidence="2 3" id="KW-0175">Coiled coil</keyword>
<proteinExistence type="inferred from homology"/>
<evidence type="ECO:0000256" key="4">
    <source>
        <dbReference type="SAM" id="MobiDB-lite"/>
    </source>
</evidence>
<dbReference type="PANTHER" id="PTHR32054:SF23">
    <property type="entry name" value="WEB FAMILY PLANT PROTEIN"/>
    <property type="match status" value="1"/>
</dbReference>
<evidence type="ECO:0000313" key="6">
    <source>
        <dbReference type="Proteomes" id="UP001206925"/>
    </source>
</evidence>
<comment type="similarity">
    <text evidence="1">Belongs to the WEB family.</text>
</comment>
<evidence type="ECO:0000256" key="2">
    <source>
        <dbReference type="ARBA" id="ARBA00023054"/>
    </source>
</evidence>
<dbReference type="PANTHER" id="PTHR32054">
    <property type="entry name" value="HEAVY CHAIN, PUTATIVE, EXPRESSED-RELATED-RELATED"/>
    <property type="match status" value="1"/>
</dbReference>
<feature type="coiled-coil region" evidence="3">
    <location>
        <begin position="64"/>
        <end position="112"/>
    </location>
</feature>